<name>A0ABU5ZNH7_9BACL</name>
<organism evidence="2 3">
    <name type="scientific">Ferviditalea candida</name>
    <dbReference type="NCBI Taxonomy" id="3108399"/>
    <lineage>
        <taxon>Bacteria</taxon>
        <taxon>Bacillati</taxon>
        <taxon>Bacillota</taxon>
        <taxon>Bacilli</taxon>
        <taxon>Bacillales</taxon>
        <taxon>Paenibacillaceae</taxon>
        <taxon>Ferviditalea</taxon>
    </lineage>
</organism>
<dbReference type="InterPro" id="IPR045536">
    <property type="entry name" value="DUF6431"/>
</dbReference>
<dbReference type="Pfam" id="PF20020">
    <property type="entry name" value="DUF6431"/>
    <property type="match status" value="1"/>
</dbReference>
<evidence type="ECO:0000259" key="1">
    <source>
        <dbReference type="Pfam" id="PF20020"/>
    </source>
</evidence>
<accession>A0ABU5ZNH7</accession>
<protein>
    <submittedName>
        <fullName evidence="2">DUF6431 domain-containing protein</fullName>
    </submittedName>
</protein>
<proteinExistence type="predicted"/>
<comment type="caution">
    <text evidence="2">The sequence shown here is derived from an EMBL/GenBank/DDBJ whole genome shotgun (WGS) entry which is preliminary data.</text>
</comment>
<evidence type="ECO:0000313" key="2">
    <source>
        <dbReference type="EMBL" id="MEB3104059.1"/>
    </source>
</evidence>
<evidence type="ECO:0000313" key="3">
    <source>
        <dbReference type="Proteomes" id="UP001310386"/>
    </source>
</evidence>
<feature type="domain" description="DUF6431" evidence="1">
    <location>
        <begin position="3"/>
        <end position="73"/>
    </location>
</feature>
<dbReference type="EMBL" id="JAYJLD010000075">
    <property type="protein sequence ID" value="MEB3104059.1"/>
    <property type="molecule type" value="Genomic_DNA"/>
</dbReference>
<gene>
    <name evidence="2" type="ORF">VF724_20820</name>
</gene>
<keyword evidence="3" id="KW-1185">Reference proteome</keyword>
<sequence length="174" mass="20311">ICCEDCGRHLHKHGRYFRSVTTKQEVIRIPIYRQYCPECGKTISLLPDFLVPWARFATWVREAAMTRRQKGFTWHQATESTTAPPVWYSRRTLKRWWKRYLHRAAGAALWVAGQLVSSGFDGDLLRIYPAKIAPTTADTLSWLEKLLSVYSPAGSWRRGYWTLLNIWLPEAVRL</sequence>
<dbReference type="Proteomes" id="UP001310386">
    <property type="component" value="Unassembled WGS sequence"/>
</dbReference>
<reference evidence="2" key="1">
    <citation type="submission" date="2023-12" db="EMBL/GenBank/DDBJ databases">
        <title>Fervidustalea candida gen. nov., sp. nov., a novel member of the family Paenibacillaceae isolated from a geothermal area.</title>
        <authorList>
            <person name="Li W.-J."/>
            <person name="Jiao J.-Y."/>
            <person name="Chen Y."/>
        </authorList>
    </citation>
    <scope>NUCLEOTIDE SEQUENCE</scope>
    <source>
        <strain evidence="2">SYSU GA230002</strain>
    </source>
</reference>
<feature type="non-terminal residue" evidence="2">
    <location>
        <position position="1"/>
    </location>
</feature>
<dbReference type="RefSeq" id="WP_371756186.1">
    <property type="nucleotide sequence ID" value="NZ_JAYJLD010000075.1"/>
</dbReference>